<feature type="signal peptide" evidence="2">
    <location>
        <begin position="1"/>
        <end position="17"/>
    </location>
</feature>
<feature type="chain" id="PRO_5043122630" evidence="2">
    <location>
        <begin position="18"/>
        <end position="462"/>
    </location>
</feature>
<dbReference type="STRING" id="51028.A0A0N4V3H6"/>
<evidence type="ECO:0000313" key="4">
    <source>
        <dbReference type="Proteomes" id="UP000274131"/>
    </source>
</evidence>
<evidence type="ECO:0000313" key="5">
    <source>
        <dbReference type="WBParaSite" id="EVEC_0000460601-mRNA-1"/>
    </source>
</evidence>
<reference evidence="5" key="1">
    <citation type="submission" date="2016-04" db="UniProtKB">
        <authorList>
            <consortium name="WormBaseParasite"/>
        </authorList>
    </citation>
    <scope>IDENTIFICATION</scope>
</reference>
<evidence type="ECO:0000256" key="1">
    <source>
        <dbReference type="SAM" id="Coils"/>
    </source>
</evidence>
<evidence type="ECO:0000313" key="3">
    <source>
        <dbReference type="EMBL" id="VDD89563.1"/>
    </source>
</evidence>
<gene>
    <name evidence="3" type="ORF">EVEC_LOCUS4314</name>
</gene>
<feature type="coiled-coil region" evidence="1">
    <location>
        <begin position="114"/>
        <end position="141"/>
    </location>
</feature>
<accession>A0A0N4V3H6</accession>
<reference evidence="3 4" key="2">
    <citation type="submission" date="2018-10" db="EMBL/GenBank/DDBJ databases">
        <authorList>
            <consortium name="Pathogen Informatics"/>
        </authorList>
    </citation>
    <scope>NUCLEOTIDE SEQUENCE [LARGE SCALE GENOMIC DNA]</scope>
</reference>
<evidence type="ECO:0000256" key="2">
    <source>
        <dbReference type="SAM" id="SignalP"/>
    </source>
</evidence>
<sequence>MQILHTFLLLLVANCSAQIVKSSVIDRLAMNLAGAFVKSIFPQIERKTKTPQLPLNIEEIRRAPSGLFDLTSSGQNGLYSCKPALRLLLYQTVDNRLVLVEKIWNIDAINQYRKERYLAELQRHQNELSQYAAKQMEYLDQQRKYQQAMLDHQAGAAVILYGLLVSSEVKSQYHKRSKQNKSNSRYIGSIRDQQTGGHVLQNAKNKVLTKQFKILDDREEYASDDYLRKFFKSNYGIDINENMDSKLLTEEERNTLRELKEHLIQEIKLISSVFHFSEFPTRSQSRLPITETTNHELTLEEPNVKEACARCIPVELGRLSGAWTQIYGNPSALRSIYSTLLSLRPISLKSNIVTTAMTTKKASCVGFQVKKLKKRGSRFYLYFRDDTKQHELYEVCLETNVYHHDYIVLAETDGPYKCRSYHIFARNAELFKKRYYDDVEVVDHSIMRVAGLPKPLYCQVNT</sequence>
<keyword evidence="4" id="KW-1185">Reference proteome</keyword>
<keyword evidence="1" id="KW-0175">Coiled coil</keyword>
<dbReference type="AlphaFoldDB" id="A0A0N4V3H6"/>
<dbReference type="EMBL" id="UXUI01007821">
    <property type="protein sequence ID" value="VDD89563.1"/>
    <property type="molecule type" value="Genomic_DNA"/>
</dbReference>
<dbReference type="WBParaSite" id="EVEC_0000460601-mRNA-1">
    <property type="protein sequence ID" value="EVEC_0000460601-mRNA-1"/>
    <property type="gene ID" value="EVEC_0000460601"/>
</dbReference>
<name>A0A0N4V3H6_ENTVE</name>
<dbReference type="OrthoDB" id="5872422at2759"/>
<protein>
    <submittedName>
        <fullName evidence="5">Transforming growth factor beta regulator 1</fullName>
    </submittedName>
</protein>
<dbReference type="Proteomes" id="UP000274131">
    <property type="component" value="Unassembled WGS sequence"/>
</dbReference>
<proteinExistence type="predicted"/>
<organism evidence="5">
    <name type="scientific">Enterobius vermicularis</name>
    <name type="common">Human pinworm</name>
    <dbReference type="NCBI Taxonomy" id="51028"/>
    <lineage>
        <taxon>Eukaryota</taxon>
        <taxon>Metazoa</taxon>
        <taxon>Ecdysozoa</taxon>
        <taxon>Nematoda</taxon>
        <taxon>Chromadorea</taxon>
        <taxon>Rhabditida</taxon>
        <taxon>Spirurina</taxon>
        <taxon>Oxyuridomorpha</taxon>
        <taxon>Oxyuroidea</taxon>
        <taxon>Oxyuridae</taxon>
        <taxon>Enterobius</taxon>
    </lineage>
</organism>
<keyword evidence="2" id="KW-0732">Signal</keyword>